<dbReference type="AlphaFoldDB" id="D8RXN1"/>
<dbReference type="SUPFAM" id="SSF51366">
    <property type="entry name" value="Ribulose-phoshate binding barrel"/>
    <property type="match status" value="1"/>
</dbReference>
<name>D8RXN1_SELML</name>
<dbReference type="InParanoid" id="D8RXN1"/>
<dbReference type="Gramene" id="EFJ22764">
    <property type="protein sequence ID" value="EFJ22764"/>
    <property type="gene ID" value="SELMODRAFT_415962"/>
</dbReference>
<dbReference type="Pfam" id="PF00218">
    <property type="entry name" value="IGPS"/>
    <property type="match status" value="2"/>
</dbReference>
<dbReference type="InterPro" id="IPR001468">
    <property type="entry name" value="Indole-3-GlycerolPSynthase_CS"/>
</dbReference>
<dbReference type="GO" id="GO:0000162">
    <property type="term" value="P:L-tryptophan biosynthetic process"/>
    <property type="evidence" value="ECO:0000318"/>
    <property type="project" value="GO_Central"/>
</dbReference>
<sequence length="420" mass="46274">MASVQDCGSAACDAWSAFEQKQRDLARQRISIRRLAPSGYVLKDGDEKPRNILEEIIWYKETEMKKKLPLYEMKQKLPPIDGPARDFVKVLKDRAAETGLPALIAEVKKASPSRGVIQPDFDPGSFENLSLIRAAQCPLLCKEFIIDPWQIYYARAKGADAVLLIASVLTDDELRSLMRVVKQNGMSALVEVHNGTEMDRVLELPGIELIGINNRNLETFKVDINNTVKLLTTARMDIIHALGIMVVGESGLFTPEDIAVVQKAGVRALGSLVFMEEISPKQNQRLLDRGPTPHWRIFRVFAESTEAAVDSDASVAAADDSQVEPETAKEEESGGAAQEEQTEAEKLVMMLKAEGSMPDVSIPIVQSSLEAMEDVSDVRITTFEGLTSISATNVASEIVDTMEKAGFRMHTLNLAIDDED</sequence>
<dbReference type="PROSITE" id="PS00614">
    <property type="entry name" value="IGPS"/>
    <property type="match status" value="1"/>
</dbReference>
<keyword evidence="12" id="KW-1185">Reference proteome</keyword>
<evidence type="ECO:0000313" key="11">
    <source>
        <dbReference type="EMBL" id="EFJ22764.1"/>
    </source>
</evidence>
<dbReference type="GO" id="GO:0004425">
    <property type="term" value="F:indole-3-glycerol-phosphate synthase activity"/>
    <property type="evidence" value="ECO:0000318"/>
    <property type="project" value="GO_Central"/>
</dbReference>
<evidence type="ECO:0000256" key="7">
    <source>
        <dbReference type="ARBA" id="ARBA00023141"/>
    </source>
</evidence>
<dbReference type="CDD" id="cd00331">
    <property type="entry name" value="IGPS"/>
    <property type="match status" value="1"/>
</dbReference>
<organism evidence="12">
    <name type="scientific">Selaginella moellendorffii</name>
    <name type="common">Spikemoss</name>
    <dbReference type="NCBI Taxonomy" id="88036"/>
    <lineage>
        <taxon>Eukaryota</taxon>
        <taxon>Viridiplantae</taxon>
        <taxon>Streptophyta</taxon>
        <taxon>Embryophyta</taxon>
        <taxon>Tracheophyta</taxon>
        <taxon>Lycopodiopsida</taxon>
        <taxon>Selaginellales</taxon>
        <taxon>Selaginellaceae</taxon>
        <taxon>Selaginella</taxon>
    </lineage>
</organism>
<dbReference type="EMBL" id="GL377594">
    <property type="protein sequence ID" value="EFJ22764.1"/>
    <property type="molecule type" value="Genomic_DNA"/>
</dbReference>
<accession>D8RXN1</accession>
<evidence type="ECO:0000256" key="5">
    <source>
        <dbReference type="ARBA" id="ARBA00022793"/>
    </source>
</evidence>
<evidence type="ECO:0000256" key="9">
    <source>
        <dbReference type="SAM" id="MobiDB-lite"/>
    </source>
</evidence>
<dbReference type="InterPro" id="IPR013798">
    <property type="entry name" value="Indole-3-glycerol_P_synth_dom"/>
</dbReference>
<gene>
    <name evidence="11" type="ORF">SELMODRAFT_415962</name>
</gene>
<evidence type="ECO:0000256" key="4">
    <source>
        <dbReference type="ARBA" id="ARBA00022605"/>
    </source>
</evidence>
<evidence type="ECO:0000256" key="8">
    <source>
        <dbReference type="ARBA" id="ARBA00023239"/>
    </source>
</evidence>
<protein>
    <recommendedName>
        <fullName evidence="3">indole-3-glycerol-phosphate synthase</fullName>
        <ecNumber evidence="3">4.1.1.48</ecNumber>
    </recommendedName>
</protein>
<keyword evidence="8" id="KW-0456">Lyase</keyword>
<evidence type="ECO:0000256" key="6">
    <source>
        <dbReference type="ARBA" id="ARBA00022822"/>
    </source>
</evidence>
<feature type="compositionally biased region" description="Low complexity" evidence="9">
    <location>
        <begin position="311"/>
        <end position="320"/>
    </location>
</feature>
<feature type="region of interest" description="Disordered" evidence="9">
    <location>
        <begin position="311"/>
        <end position="342"/>
    </location>
</feature>
<evidence type="ECO:0000313" key="12">
    <source>
        <dbReference type="Proteomes" id="UP000001514"/>
    </source>
</evidence>
<dbReference type="InterPro" id="IPR013785">
    <property type="entry name" value="Aldolase_TIM"/>
</dbReference>
<feature type="domain" description="Indole-3-glycerol phosphate synthase" evidence="10">
    <location>
        <begin position="124"/>
        <end position="269"/>
    </location>
</feature>
<feature type="domain" description="Indole-3-glycerol phosphate synthase" evidence="10">
    <location>
        <begin position="63"/>
        <end position="123"/>
    </location>
</feature>
<dbReference type="Gene3D" id="3.20.20.70">
    <property type="entry name" value="Aldolase class I"/>
    <property type="match status" value="2"/>
</dbReference>
<dbReference type="Proteomes" id="UP000001514">
    <property type="component" value="Unassembled WGS sequence"/>
</dbReference>
<comment type="catalytic activity">
    <reaction evidence="1">
        <text>1-(2-carboxyphenylamino)-1-deoxy-D-ribulose 5-phosphate + H(+) = (1S,2R)-1-C-(indol-3-yl)glycerol 3-phosphate + CO2 + H2O</text>
        <dbReference type="Rhea" id="RHEA:23476"/>
        <dbReference type="ChEBI" id="CHEBI:15377"/>
        <dbReference type="ChEBI" id="CHEBI:15378"/>
        <dbReference type="ChEBI" id="CHEBI:16526"/>
        <dbReference type="ChEBI" id="CHEBI:58613"/>
        <dbReference type="ChEBI" id="CHEBI:58866"/>
        <dbReference type="EC" id="4.1.1.48"/>
    </reaction>
</comment>
<keyword evidence="7" id="KW-0057">Aromatic amino acid biosynthesis</keyword>
<dbReference type="UniPathway" id="UPA00035">
    <property type="reaction ID" value="UER00043"/>
</dbReference>
<dbReference type="KEGG" id="smo:SELMODRAFT_415962"/>
<comment type="pathway">
    <text evidence="2">Amino-acid biosynthesis; L-tryptophan biosynthesis; L-tryptophan from chorismate: step 4/5.</text>
</comment>
<evidence type="ECO:0000256" key="2">
    <source>
        <dbReference type="ARBA" id="ARBA00004696"/>
    </source>
</evidence>
<dbReference type="STRING" id="88036.D8RXN1"/>
<evidence type="ECO:0000259" key="10">
    <source>
        <dbReference type="Pfam" id="PF00218"/>
    </source>
</evidence>
<keyword evidence="4" id="KW-0028">Amino-acid biosynthesis</keyword>
<dbReference type="HOGENOM" id="CLU_654522_0_0_1"/>
<dbReference type="PANTHER" id="PTHR22854:SF2">
    <property type="entry name" value="INDOLE-3-GLYCEROL-PHOSPHATE SYNTHASE"/>
    <property type="match status" value="1"/>
</dbReference>
<evidence type="ECO:0000256" key="3">
    <source>
        <dbReference type="ARBA" id="ARBA00012362"/>
    </source>
</evidence>
<dbReference type="PANTHER" id="PTHR22854">
    <property type="entry name" value="TRYPTOPHAN BIOSYNTHESIS PROTEIN"/>
    <property type="match status" value="1"/>
</dbReference>
<reference evidence="11 12" key="1">
    <citation type="journal article" date="2011" name="Science">
        <title>The Selaginella genome identifies genetic changes associated with the evolution of vascular plants.</title>
        <authorList>
            <person name="Banks J.A."/>
            <person name="Nishiyama T."/>
            <person name="Hasebe M."/>
            <person name="Bowman J.L."/>
            <person name="Gribskov M."/>
            <person name="dePamphilis C."/>
            <person name="Albert V.A."/>
            <person name="Aono N."/>
            <person name="Aoyama T."/>
            <person name="Ambrose B.A."/>
            <person name="Ashton N.W."/>
            <person name="Axtell M.J."/>
            <person name="Barker E."/>
            <person name="Barker M.S."/>
            <person name="Bennetzen J.L."/>
            <person name="Bonawitz N.D."/>
            <person name="Chapple C."/>
            <person name="Cheng C."/>
            <person name="Correa L.G."/>
            <person name="Dacre M."/>
            <person name="DeBarry J."/>
            <person name="Dreyer I."/>
            <person name="Elias M."/>
            <person name="Engstrom E.M."/>
            <person name="Estelle M."/>
            <person name="Feng L."/>
            <person name="Finet C."/>
            <person name="Floyd S.K."/>
            <person name="Frommer W.B."/>
            <person name="Fujita T."/>
            <person name="Gramzow L."/>
            <person name="Gutensohn M."/>
            <person name="Harholt J."/>
            <person name="Hattori M."/>
            <person name="Heyl A."/>
            <person name="Hirai T."/>
            <person name="Hiwatashi Y."/>
            <person name="Ishikawa M."/>
            <person name="Iwata M."/>
            <person name="Karol K.G."/>
            <person name="Koehler B."/>
            <person name="Kolukisaoglu U."/>
            <person name="Kubo M."/>
            <person name="Kurata T."/>
            <person name="Lalonde S."/>
            <person name="Li K."/>
            <person name="Li Y."/>
            <person name="Litt A."/>
            <person name="Lyons E."/>
            <person name="Manning G."/>
            <person name="Maruyama T."/>
            <person name="Michael T.P."/>
            <person name="Mikami K."/>
            <person name="Miyazaki S."/>
            <person name="Morinaga S."/>
            <person name="Murata T."/>
            <person name="Mueller-Roeber B."/>
            <person name="Nelson D.R."/>
            <person name="Obara M."/>
            <person name="Oguri Y."/>
            <person name="Olmstead R.G."/>
            <person name="Onodera N."/>
            <person name="Petersen B.L."/>
            <person name="Pils B."/>
            <person name="Prigge M."/>
            <person name="Rensing S.A."/>
            <person name="Riano-Pachon D.M."/>
            <person name="Roberts A.W."/>
            <person name="Sato Y."/>
            <person name="Scheller H.V."/>
            <person name="Schulz B."/>
            <person name="Schulz C."/>
            <person name="Shakirov E.V."/>
            <person name="Shibagaki N."/>
            <person name="Shinohara N."/>
            <person name="Shippen D.E."/>
            <person name="Soerensen I."/>
            <person name="Sotooka R."/>
            <person name="Sugimoto N."/>
            <person name="Sugita M."/>
            <person name="Sumikawa N."/>
            <person name="Tanurdzic M."/>
            <person name="Theissen G."/>
            <person name="Ulvskov P."/>
            <person name="Wakazuki S."/>
            <person name="Weng J.K."/>
            <person name="Willats W.W."/>
            <person name="Wipf D."/>
            <person name="Wolf P.G."/>
            <person name="Yang L."/>
            <person name="Zimmer A.D."/>
            <person name="Zhu Q."/>
            <person name="Mitros T."/>
            <person name="Hellsten U."/>
            <person name="Loque D."/>
            <person name="Otillar R."/>
            <person name="Salamov A."/>
            <person name="Schmutz J."/>
            <person name="Shapiro H."/>
            <person name="Lindquist E."/>
            <person name="Lucas S."/>
            <person name="Rokhsar D."/>
            <person name="Grigoriev I.V."/>
        </authorList>
    </citation>
    <scope>NUCLEOTIDE SEQUENCE [LARGE SCALE GENOMIC DNA]</scope>
</reference>
<dbReference type="InterPro" id="IPR045186">
    <property type="entry name" value="Indole-3-glycerol_P_synth"/>
</dbReference>
<dbReference type="eggNOG" id="KOG4201">
    <property type="taxonomic scope" value="Eukaryota"/>
</dbReference>
<dbReference type="InterPro" id="IPR011060">
    <property type="entry name" value="RibuloseP-bd_barrel"/>
</dbReference>
<proteinExistence type="predicted"/>
<dbReference type="EC" id="4.1.1.48" evidence="3"/>
<keyword evidence="6" id="KW-0822">Tryptophan biosynthesis</keyword>
<keyword evidence="5" id="KW-0210">Decarboxylase</keyword>
<evidence type="ECO:0000256" key="1">
    <source>
        <dbReference type="ARBA" id="ARBA00001633"/>
    </source>
</evidence>